<accession>A0AAN6GGX9</accession>
<dbReference type="AlphaFoldDB" id="A0AAN6GGX9"/>
<comment type="caution">
    <text evidence="7">The sequence shown here is derived from an EMBL/GenBank/DDBJ whole genome shotgun (WGS) entry which is preliminary data.</text>
</comment>
<evidence type="ECO:0000256" key="1">
    <source>
        <dbReference type="ARBA" id="ARBA00007992"/>
    </source>
</evidence>
<dbReference type="PANTHER" id="PTHR13789:SF314">
    <property type="entry name" value="FAD-BINDING DOMAIN-CONTAINING PROTEIN"/>
    <property type="match status" value="1"/>
</dbReference>
<dbReference type="EMBL" id="JAPDMQ010000010">
    <property type="protein sequence ID" value="KAK0540611.1"/>
    <property type="molecule type" value="Genomic_DNA"/>
</dbReference>
<dbReference type="GO" id="GO:0071949">
    <property type="term" value="F:FAD binding"/>
    <property type="evidence" value="ECO:0007669"/>
    <property type="project" value="InterPro"/>
</dbReference>
<sequence length="468" mass="50010">MHFIICGGGIGGLATACALRAEGRQVTVLERSKQLGEIGAAIQMKPNATRWLESFGIDVPSLKGVEVTRVTQYTRLDAPMMHQPIHATKMFGHPWLLTHRADLHAGLKAQALSEADPKRGPPATIVTGVKITDVNPASGTVIAVDGRTWKGDVVIGADGISSAVRKSLFPHAPAPVAAMQAAYRALIPRAAILDEPKLAPLLDPAQAGMVVWVGEDRRVVTYPCRDCDFINIVAIFPDPALVPEAQTHANNVLGAATQQLRTSWPASLNRPSSTEELAADFPDFPAHVRALLSKAVDVSVWQLRDMDALPRWATERAVIVGDAAHAMLPHMGQGGSTAIEDAAAMRYIFQGAEQSEVEFDPTSLPAVSARLRAFEKLRLERIHAIQDYSRAQGQPKVDEAKGHTMNALQFSKFAFGWPGFPAKDGNQEQSEGVRGATASFAQLDLKAGAGTASPAIPPALQSPIVAAK</sequence>
<evidence type="ECO:0000259" key="6">
    <source>
        <dbReference type="Pfam" id="PF01494"/>
    </source>
</evidence>
<dbReference type="Pfam" id="PF01494">
    <property type="entry name" value="FAD_binding_3"/>
    <property type="match status" value="1"/>
</dbReference>
<comment type="similarity">
    <text evidence="1">Belongs to the paxM FAD-dependent monooxygenase family.</text>
</comment>
<evidence type="ECO:0000256" key="4">
    <source>
        <dbReference type="ARBA" id="ARBA00023002"/>
    </source>
</evidence>
<keyword evidence="8" id="KW-1185">Reference proteome</keyword>
<dbReference type="InterPro" id="IPR036188">
    <property type="entry name" value="FAD/NAD-bd_sf"/>
</dbReference>
<evidence type="ECO:0000256" key="2">
    <source>
        <dbReference type="ARBA" id="ARBA00022630"/>
    </source>
</evidence>
<dbReference type="InterPro" id="IPR002938">
    <property type="entry name" value="FAD-bd"/>
</dbReference>
<reference evidence="7" key="1">
    <citation type="journal article" date="2023" name="PhytoFront">
        <title>Draft Genome Resources of Seven Strains of Tilletia horrida, Causal Agent of Kernel Smut of Rice.</title>
        <authorList>
            <person name="Khanal S."/>
            <person name="Antony Babu S."/>
            <person name="Zhou X.G."/>
        </authorList>
    </citation>
    <scope>NUCLEOTIDE SEQUENCE</scope>
    <source>
        <strain evidence="7">TX3</strain>
    </source>
</reference>
<dbReference type="Gene3D" id="3.50.50.60">
    <property type="entry name" value="FAD/NAD(P)-binding domain"/>
    <property type="match status" value="1"/>
</dbReference>
<dbReference type="GO" id="GO:0004497">
    <property type="term" value="F:monooxygenase activity"/>
    <property type="evidence" value="ECO:0007669"/>
    <property type="project" value="UniProtKB-KW"/>
</dbReference>
<evidence type="ECO:0000313" key="8">
    <source>
        <dbReference type="Proteomes" id="UP001176521"/>
    </source>
</evidence>
<dbReference type="SUPFAM" id="SSF51905">
    <property type="entry name" value="FAD/NAD(P)-binding domain"/>
    <property type="match status" value="1"/>
</dbReference>
<evidence type="ECO:0000256" key="3">
    <source>
        <dbReference type="ARBA" id="ARBA00022827"/>
    </source>
</evidence>
<keyword evidence="2" id="KW-0285">Flavoprotein</keyword>
<keyword evidence="3" id="KW-0274">FAD</keyword>
<organism evidence="7 8">
    <name type="scientific">Tilletia horrida</name>
    <dbReference type="NCBI Taxonomy" id="155126"/>
    <lineage>
        <taxon>Eukaryota</taxon>
        <taxon>Fungi</taxon>
        <taxon>Dikarya</taxon>
        <taxon>Basidiomycota</taxon>
        <taxon>Ustilaginomycotina</taxon>
        <taxon>Exobasidiomycetes</taxon>
        <taxon>Tilletiales</taxon>
        <taxon>Tilletiaceae</taxon>
        <taxon>Tilletia</taxon>
    </lineage>
</organism>
<dbReference type="PRINTS" id="PR00420">
    <property type="entry name" value="RNGMNOXGNASE"/>
</dbReference>
<keyword evidence="4" id="KW-0560">Oxidoreductase</keyword>
<feature type="domain" description="FAD-binding" evidence="6">
    <location>
        <begin position="4"/>
        <end position="344"/>
    </location>
</feature>
<protein>
    <recommendedName>
        <fullName evidence="6">FAD-binding domain-containing protein</fullName>
    </recommendedName>
</protein>
<name>A0AAN6GGX9_9BASI</name>
<evidence type="ECO:0000256" key="5">
    <source>
        <dbReference type="ARBA" id="ARBA00023033"/>
    </source>
</evidence>
<proteinExistence type="inferred from homology"/>
<dbReference type="InterPro" id="IPR050493">
    <property type="entry name" value="FAD-dep_Monooxygenase_BioMet"/>
</dbReference>
<dbReference type="SUPFAM" id="SSF54373">
    <property type="entry name" value="FAD-linked reductases, C-terminal domain"/>
    <property type="match status" value="1"/>
</dbReference>
<gene>
    <name evidence="7" type="ORF">OC842_000383</name>
</gene>
<dbReference type="PANTHER" id="PTHR13789">
    <property type="entry name" value="MONOOXYGENASE"/>
    <property type="match status" value="1"/>
</dbReference>
<dbReference type="Proteomes" id="UP001176521">
    <property type="component" value="Unassembled WGS sequence"/>
</dbReference>
<evidence type="ECO:0000313" key="7">
    <source>
        <dbReference type="EMBL" id="KAK0540611.1"/>
    </source>
</evidence>
<keyword evidence="5" id="KW-0503">Monooxygenase</keyword>